<dbReference type="Pfam" id="PF00153">
    <property type="entry name" value="Mito_carr"/>
    <property type="match status" value="1"/>
</dbReference>
<dbReference type="OrthoDB" id="276989at2759"/>
<keyword evidence="6 10" id="KW-1133">Transmembrane helix</keyword>
<feature type="repeat" description="Solcar" evidence="8">
    <location>
        <begin position="169"/>
        <end position="256"/>
    </location>
</feature>
<evidence type="ECO:0000256" key="8">
    <source>
        <dbReference type="PROSITE-ProRule" id="PRU00282"/>
    </source>
</evidence>
<dbReference type="Gene3D" id="1.50.40.10">
    <property type="entry name" value="Mitochondrial carrier domain"/>
    <property type="match status" value="1"/>
</dbReference>
<name>A0A3M7P6J2_BRAPC</name>
<accession>A0A3M7P6J2</accession>
<dbReference type="Proteomes" id="UP000276133">
    <property type="component" value="Unassembled WGS sequence"/>
</dbReference>
<keyword evidence="5" id="KW-0677">Repeat</keyword>
<comment type="subcellular location">
    <subcellularLocation>
        <location evidence="1">Membrane</location>
        <topology evidence="1">Multi-pass membrane protein</topology>
    </subcellularLocation>
</comment>
<evidence type="ECO:0000256" key="7">
    <source>
        <dbReference type="ARBA" id="ARBA00023136"/>
    </source>
</evidence>
<dbReference type="InterPro" id="IPR023395">
    <property type="entry name" value="MCP_dom_sf"/>
</dbReference>
<reference evidence="11 12" key="1">
    <citation type="journal article" date="2018" name="Sci. Rep.">
        <title>Genomic signatures of local adaptation to the degree of environmental predictability in rotifers.</title>
        <authorList>
            <person name="Franch-Gras L."/>
            <person name="Hahn C."/>
            <person name="Garcia-Roger E.M."/>
            <person name="Carmona M.J."/>
            <person name="Serra M."/>
            <person name="Gomez A."/>
        </authorList>
    </citation>
    <scope>NUCLEOTIDE SEQUENCE [LARGE SCALE GENOMIC DNA]</scope>
    <source>
        <strain evidence="11">HYR1</strain>
    </source>
</reference>
<dbReference type="GO" id="GO:0016020">
    <property type="term" value="C:membrane"/>
    <property type="evidence" value="ECO:0007669"/>
    <property type="project" value="UniProtKB-SubCell"/>
</dbReference>
<keyword evidence="7 8" id="KW-0472">Membrane</keyword>
<sequence>MEISGTSSPFVISCIINETIQSGNSILIQFPRQKIRSKLKPKSTLSKSPPTSAAFFGVYNKTKSKMEYHAYSENLNQSICHIFAVYMSHSASCIFRAPVDIYRQERRLTDLKPFQVLNRLACSSDFGVRLGRQLFSTILRELPFCSIKYPLWEFLKCTLENSKQQQEHCQTYESAICGAIAGGTSAALTMPFDLAYKKVYVDKATPYKRFKLLLTIRDMAQENGIKGLFAGVQIRIAMISFGALLFFGCYEQKKRFFHDDE</sequence>
<protein>
    <submittedName>
        <fullName evidence="11">S-adenosylmethionine mitochondrial carrier-like protein</fullName>
    </submittedName>
</protein>
<organism evidence="11 12">
    <name type="scientific">Brachionus plicatilis</name>
    <name type="common">Marine rotifer</name>
    <name type="synonym">Brachionus muelleri</name>
    <dbReference type="NCBI Taxonomy" id="10195"/>
    <lineage>
        <taxon>Eukaryota</taxon>
        <taxon>Metazoa</taxon>
        <taxon>Spiralia</taxon>
        <taxon>Gnathifera</taxon>
        <taxon>Rotifera</taxon>
        <taxon>Eurotatoria</taxon>
        <taxon>Monogononta</taxon>
        <taxon>Pseudotrocha</taxon>
        <taxon>Ploima</taxon>
        <taxon>Brachionidae</taxon>
        <taxon>Brachionus</taxon>
    </lineage>
</organism>
<dbReference type="STRING" id="10195.A0A3M7P6J2"/>
<evidence type="ECO:0000256" key="3">
    <source>
        <dbReference type="ARBA" id="ARBA00022448"/>
    </source>
</evidence>
<evidence type="ECO:0000256" key="1">
    <source>
        <dbReference type="ARBA" id="ARBA00004141"/>
    </source>
</evidence>
<dbReference type="AlphaFoldDB" id="A0A3M7P6J2"/>
<keyword evidence="3 9" id="KW-0813">Transport</keyword>
<comment type="caution">
    <text evidence="11">The sequence shown here is derived from an EMBL/GenBank/DDBJ whole genome shotgun (WGS) entry which is preliminary data.</text>
</comment>
<evidence type="ECO:0000256" key="4">
    <source>
        <dbReference type="ARBA" id="ARBA00022692"/>
    </source>
</evidence>
<dbReference type="PROSITE" id="PS50920">
    <property type="entry name" value="SOLCAR"/>
    <property type="match status" value="1"/>
</dbReference>
<comment type="similarity">
    <text evidence="2 9">Belongs to the mitochondrial carrier (TC 2.A.29) family.</text>
</comment>
<evidence type="ECO:0000256" key="5">
    <source>
        <dbReference type="ARBA" id="ARBA00022737"/>
    </source>
</evidence>
<dbReference type="EMBL" id="REGN01012884">
    <property type="protein sequence ID" value="RMZ94662.1"/>
    <property type="molecule type" value="Genomic_DNA"/>
</dbReference>
<evidence type="ECO:0000256" key="2">
    <source>
        <dbReference type="ARBA" id="ARBA00006375"/>
    </source>
</evidence>
<evidence type="ECO:0000256" key="6">
    <source>
        <dbReference type="ARBA" id="ARBA00022989"/>
    </source>
</evidence>
<evidence type="ECO:0000313" key="11">
    <source>
        <dbReference type="EMBL" id="RMZ94662.1"/>
    </source>
</evidence>
<keyword evidence="12" id="KW-1185">Reference proteome</keyword>
<dbReference type="InterPro" id="IPR018108">
    <property type="entry name" value="MCP_transmembrane"/>
</dbReference>
<evidence type="ECO:0000313" key="12">
    <source>
        <dbReference type="Proteomes" id="UP000276133"/>
    </source>
</evidence>
<evidence type="ECO:0000256" key="10">
    <source>
        <dbReference type="SAM" id="Phobius"/>
    </source>
</evidence>
<proteinExistence type="inferred from homology"/>
<evidence type="ECO:0000256" key="9">
    <source>
        <dbReference type="RuleBase" id="RU000488"/>
    </source>
</evidence>
<feature type="transmembrane region" description="Helical" evidence="10">
    <location>
        <begin position="227"/>
        <end position="247"/>
    </location>
</feature>
<gene>
    <name evidence="11" type="ORF">BpHYR1_001274</name>
</gene>
<dbReference type="PANTHER" id="PTHR45667">
    <property type="entry name" value="S-ADENOSYLMETHIONINE MITOCHONDRIAL CARRIER PROTEIN"/>
    <property type="match status" value="1"/>
</dbReference>
<keyword evidence="4 8" id="KW-0812">Transmembrane</keyword>
<dbReference type="SUPFAM" id="SSF103506">
    <property type="entry name" value="Mitochondrial carrier"/>
    <property type="match status" value="1"/>
</dbReference>